<dbReference type="Proteomes" id="UP001141981">
    <property type="component" value="Unassembled WGS sequence"/>
</dbReference>
<name>A0A9X3W3P5_LACAM</name>
<evidence type="ECO:0000313" key="2">
    <source>
        <dbReference type="Proteomes" id="UP001141981"/>
    </source>
</evidence>
<organism evidence="1 2">
    <name type="scientific">Lactobacillus amylovorus</name>
    <dbReference type="NCBI Taxonomy" id="1604"/>
    <lineage>
        <taxon>Bacteria</taxon>
        <taxon>Bacillati</taxon>
        <taxon>Bacillota</taxon>
        <taxon>Bacilli</taxon>
        <taxon>Lactobacillales</taxon>
        <taxon>Lactobacillaceae</taxon>
        <taxon>Lactobacillus</taxon>
    </lineage>
</organism>
<dbReference type="AlphaFoldDB" id="A0A9X3W3P5"/>
<comment type="caution">
    <text evidence="1">The sequence shown here is derived from an EMBL/GenBank/DDBJ whole genome shotgun (WGS) entry which is preliminary data.</text>
</comment>
<protein>
    <submittedName>
        <fullName evidence="1">Uncharacterized protein</fullName>
    </submittedName>
</protein>
<proteinExistence type="predicted"/>
<reference evidence="1" key="2">
    <citation type="submission" date="2022-10" db="EMBL/GenBank/DDBJ databases">
        <authorList>
            <person name="Kostovova I."/>
            <person name="Moravkova M."/>
            <person name="Pechar R."/>
        </authorList>
    </citation>
    <scope>NUCLEOTIDE SEQUENCE</scope>
    <source>
        <strain evidence="1">M490A</strain>
    </source>
</reference>
<dbReference type="RefSeq" id="WP_271863876.1">
    <property type="nucleotide sequence ID" value="NZ_JAOTGR010000001.1"/>
</dbReference>
<gene>
    <name evidence="1" type="ORF">ODU72_03205</name>
</gene>
<accession>A0A9X3W3P5</accession>
<sequence>MNDLEKAKLLIENKNNSLVDISRKYNIPVQTLRNLRHDPSKMKKASWERVHLLAQIYDEQLAEKK</sequence>
<reference evidence="1" key="1">
    <citation type="journal article" date="2022" name="Microorganisms">
        <title>Antibiotic Susceptibility, Resistance Gene Determinants and Corresponding Genomic Regions in Lactobacillus amylovorus Isolates Derived from Wild Boars and Domestic Pigs.</title>
        <authorList>
            <person name="Moravkova M."/>
            <person name="Kostovova I."/>
            <person name="Kavanova K."/>
            <person name="Pechar R."/>
            <person name="Stanek S."/>
            <person name="Brychta A."/>
            <person name="Zeman M."/>
            <person name="Kubasova T."/>
        </authorList>
    </citation>
    <scope>NUCLEOTIDE SEQUENCE</scope>
    <source>
        <strain evidence="1">M490A</strain>
    </source>
</reference>
<evidence type="ECO:0000313" key="1">
    <source>
        <dbReference type="EMBL" id="MDB6257691.1"/>
    </source>
</evidence>
<dbReference type="EMBL" id="JAOTGY010000004">
    <property type="protein sequence ID" value="MDB6257691.1"/>
    <property type="molecule type" value="Genomic_DNA"/>
</dbReference>